<feature type="transmembrane region" description="Helical" evidence="6">
    <location>
        <begin position="179"/>
        <end position="197"/>
    </location>
</feature>
<dbReference type="AlphaFoldDB" id="A0A1M5ZA59"/>
<evidence type="ECO:0000313" key="8">
    <source>
        <dbReference type="EMBL" id="SHI21018.1"/>
    </source>
</evidence>
<dbReference type="EMBL" id="FQXV01000015">
    <property type="protein sequence ID" value="SHI21018.1"/>
    <property type="molecule type" value="Genomic_DNA"/>
</dbReference>
<evidence type="ECO:0000313" key="9">
    <source>
        <dbReference type="Proteomes" id="UP000183995"/>
    </source>
</evidence>
<keyword evidence="2" id="KW-1003">Cell membrane</keyword>
<evidence type="ECO:0000256" key="2">
    <source>
        <dbReference type="ARBA" id="ARBA00022475"/>
    </source>
</evidence>
<dbReference type="RefSeq" id="WP_073081861.1">
    <property type="nucleotide sequence ID" value="NZ_FQXV01000015.1"/>
</dbReference>
<dbReference type="InterPro" id="IPR051449">
    <property type="entry name" value="ABC-2_transporter_component"/>
</dbReference>
<keyword evidence="3 6" id="KW-0812">Transmembrane</keyword>
<feature type="transmembrane region" description="Helical" evidence="6">
    <location>
        <begin position="350"/>
        <end position="371"/>
    </location>
</feature>
<dbReference type="Proteomes" id="UP000183995">
    <property type="component" value="Unassembled WGS sequence"/>
</dbReference>
<dbReference type="STRING" id="1123282.SAMN02745823_03437"/>
<gene>
    <name evidence="8" type="ORF">SAMN02745823_03437</name>
</gene>
<evidence type="ECO:0000256" key="4">
    <source>
        <dbReference type="ARBA" id="ARBA00022989"/>
    </source>
</evidence>
<name>A0A1M5ZA59_9FIRM</name>
<evidence type="ECO:0000256" key="3">
    <source>
        <dbReference type="ARBA" id="ARBA00022692"/>
    </source>
</evidence>
<organism evidence="8 9">
    <name type="scientific">Sporobacter termitidis DSM 10068</name>
    <dbReference type="NCBI Taxonomy" id="1123282"/>
    <lineage>
        <taxon>Bacteria</taxon>
        <taxon>Bacillati</taxon>
        <taxon>Bacillota</taxon>
        <taxon>Clostridia</taxon>
        <taxon>Eubacteriales</taxon>
        <taxon>Oscillospiraceae</taxon>
        <taxon>Sporobacter</taxon>
    </lineage>
</organism>
<evidence type="ECO:0000256" key="1">
    <source>
        <dbReference type="ARBA" id="ARBA00004651"/>
    </source>
</evidence>
<accession>A0A1M5ZA59</accession>
<proteinExistence type="predicted"/>
<dbReference type="Pfam" id="PF12698">
    <property type="entry name" value="ABC2_membrane_3"/>
    <property type="match status" value="1"/>
</dbReference>
<evidence type="ECO:0000256" key="6">
    <source>
        <dbReference type="SAM" id="Phobius"/>
    </source>
</evidence>
<comment type="subcellular location">
    <subcellularLocation>
        <location evidence="1">Cell membrane</location>
        <topology evidence="1">Multi-pass membrane protein</topology>
    </subcellularLocation>
</comment>
<keyword evidence="5 6" id="KW-0472">Membrane</keyword>
<feature type="transmembrane region" description="Helical" evidence="6">
    <location>
        <begin position="20"/>
        <end position="42"/>
    </location>
</feature>
<keyword evidence="9" id="KW-1185">Reference proteome</keyword>
<dbReference type="InterPro" id="IPR013525">
    <property type="entry name" value="ABC2_TM"/>
</dbReference>
<feature type="transmembrane region" description="Helical" evidence="6">
    <location>
        <begin position="262"/>
        <end position="285"/>
    </location>
</feature>
<dbReference type="OrthoDB" id="9771731at2"/>
<reference evidence="8 9" key="1">
    <citation type="submission" date="2016-11" db="EMBL/GenBank/DDBJ databases">
        <authorList>
            <person name="Jaros S."/>
            <person name="Januszkiewicz K."/>
            <person name="Wedrychowicz H."/>
        </authorList>
    </citation>
    <scope>NUCLEOTIDE SEQUENCE [LARGE SCALE GENOMIC DNA]</scope>
    <source>
        <strain evidence="8 9">DSM 10068</strain>
    </source>
</reference>
<sequence>MFGHIFINRFKLLVRDRPTVFWTLVYPLALATFFCLAFSNLYGGDAFKSIPIAVVDNAEYRSDTVFQAALDSVSDANSASENPLFHVTVESREQADAGLKNNDIKGYILFDNGARVVVKSSDIDQTILKEFMDSYLQTASAYRTIAGVNPAALQSLASAGTRSYIENVTPAKAAVSNTLINYYALIAMAAMFGGFWGKKEVEDIQADLSPQGARMNLIPVHKMKAFGSSVCASIAVQFLSQLVLLAYMALALGVNFGTQLGCIVLTGFAGSVAGVAFGALVAVLVKGSANVRTAVMLCVSLGMSCLAGMMNSSVKYMVTQHVPILAYINPANLMTDAFYALYYYDTYTRFYTNIIILFGLAAVFFLVVCAATRRQKYANI</sequence>
<feature type="transmembrane region" description="Helical" evidence="6">
    <location>
        <begin position="225"/>
        <end position="250"/>
    </location>
</feature>
<feature type="transmembrane region" description="Helical" evidence="6">
    <location>
        <begin position="322"/>
        <end position="344"/>
    </location>
</feature>
<protein>
    <submittedName>
        <fullName evidence="8">ABC-2 type transport system permease protein</fullName>
    </submittedName>
</protein>
<dbReference type="GO" id="GO:0005886">
    <property type="term" value="C:plasma membrane"/>
    <property type="evidence" value="ECO:0007669"/>
    <property type="project" value="UniProtKB-SubCell"/>
</dbReference>
<keyword evidence="4 6" id="KW-1133">Transmembrane helix</keyword>
<feature type="domain" description="ABC-2 type transporter transmembrane" evidence="7">
    <location>
        <begin position="19"/>
        <end position="368"/>
    </location>
</feature>
<dbReference type="PANTHER" id="PTHR30294:SF38">
    <property type="entry name" value="TRANSPORT PERMEASE PROTEIN"/>
    <property type="match status" value="1"/>
</dbReference>
<dbReference type="PANTHER" id="PTHR30294">
    <property type="entry name" value="MEMBRANE COMPONENT OF ABC TRANSPORTER YHHJ-RELATED"/>
    <property type="match status" value="1"/>
</dbReference>
<feature type="transmembrane region" description="Helical" evidence="6">
    <location>
        <begin position="291"/>
        <end position="310"/>
    </location>
</feature>
<evidence type="ECO:0000259" key="7">
    <source>
        <dbReference type="Pfam" id="PF12698"/>
    </source>
</evidence>
<evidence type="ECO:0000256" key="5">
    <source>
        <dbReference type="ARBA" id="ARBA00023136"/>
    </source>
</evidence>
<dbReference type="GO" id="GO:0140359">
    <property type="term" value="F:ABC-type transporter activity"/>
    <property type="evidence" value="ECO:0007669"/>
    <property type="project" value="InterPro"/>
</dbReference>